<dbReference type="EMBL" id="JARKIB010000040">
    <property type="protein sequence ID" value="KAJ7759116.1"/>
    <property type="molecule type" value="Genomic_DNA"/>
</dbReference>
<evidence type="ECO:0000256" key="2">
    <source>
        <dbReference type="SAM" id="Phobius"/>
    </source>
</evidence>
<organism evidence="3 4">
    <name type="scientific">Mycena metata</name>
    <dbReference type="NCBI Taxonomy" id="1033252"/>
    <lineage>
        <taxon>Eukaryota</taxon>
        <taxon>Fungi</taxon>
        <taxon>Dikarya</taxon>
        <taxon>Basidiomycota</taxon>
        <taxon>Agaricomycotina</taxon>
        <taxon>Agaricomycetes</taxon>
        <taxon>Agaricomycetidae</taxon>
        <taxon>Agaricales</taxon>
        <taxon>Marasmiineae</taxon>
        <taxon>Mycenaceae</taxon>
        <taxon>Mycena</taxon>
    </lineage>
</organism>
<feature type="compositionally biased region" description="Low complexity" evidence="1">
    <location>
        <begin position="164"/>
        <end position="174"/>
    </location>
</feature>
<feature type="compositionally biased region" description="Low complexity" evidence="1">
    <location>
        <begin position="340"/>
        <end position="360"/>
    </location>
</feature>
<sequence length="610" mass="64992">MPSLPDASLSILASPFSPATAAKIILAIISLVLIVASLYYVSPTRLTRILSDAMNNLDKIFVEVSVAGLLGLLSPDDVQTVVSTYQMLRVEVGKVQTETLRNSKSWCTSLFSVFAGGSVSLVRCIKKVKEFQRHLQTRPPTGVLQNKTPASGHRPFPLPPPPSNNNCLRSSNNHPSRKQNRARRPPCPIPSPTAAPSGSLTRGYHHQGGGGYPSPPPARDARVAPGTRDSESSSIYGAPMNALRQPEPPVAPKDHREQREPERDRDRKRDREREREQRERERERERAADAARTRAGQGPRATTAGTRPRPARIRTKLAAPVAAWQGGSPVPSAHGPPPLSQSQSQSAQVQAQQQQQHQRGPGVGWLGLGPGGACKRARAGSFTRPSSRCAPLSPPGSGSGSGGRKGFEYGGGGGGNAKTAKMLMRDVYGTRSPAIDKWEMDASNANNANANSSFNSGVVGGSTNTGAFSLGVGHLGVGIDTPRANASRAGSSVAAIHSSYQFCNMGSGAHRTNYSTCESKFKSFPLSKDGSRNAIMLLIGKNKLAVPAKAQGTISFTCSFGSSRPGVLTIYPEVIPHVGVPSRLQFFASPDGTAGDYDHTRIYPFNIFFA</sequence>
<dbReference type="Proteomes" id="UP001215598">
    <property type="component" value="Unassembled WGS sequence"/>
</dbReference>
<feature type="compositionally biased region" description="Gly residues" evidence="1">
    <location>
        <begin position="361"/>
        <end position="372"/>
    </location>
</feature>
<gene>
    <name evidence="3" type="ORF">B0H16DRAFT_1689078</name>
</gene>
<feature type="transmembrane region" description="Helical" evidence="2">
    <location>
        <begin position="20"/>
        <end position="41"/>
    </location>
</feature>
<name>A0AAD7JAN1_9AGAR</name>
<evidence type="ECO:0000313" key="4">
    <source>
        <dbReference type="Proteomes" id="UP001215598"/>
    </source>
</evidence>
<evidence type="ECO:0000256" key="1">
    <source>
        <dbReference type="SAM" id="MobiDB-lite"/>
    </source>
</evidence>
<feature type="region of interest" description="Disordered" evidence="1">
    <location>
        <begin position="136"/>
        <end position="416"/>
    </location>
</feature>
<keyword evidence="2" id="KW-0472">Membrane</keyword>
<dbReference type="AlphaFoldDB" id="A0AAD7JAN1"/>
<comment type="caution">
    <text evidence="3">The sequence shown here is derived from an EMBL/GenBank/DDBJ whole genome shotgun (WGS) entry which is preliminary data.</text>
</comment>
<proteinExistence type="predicted"/>
<keyword evidence="2" id="KW-1133">Transmembrane helix</keyword>
<evidence type="ECO:0000313" key="3">
    <source>
        <dbReference type="EMBL" id="KAJ7759116.1"/>
    </source>
</evidence>
<accession>A0AAD7JAN1</accession>
<keyword evidence="4" id="KW-1185">Reference proteome</keyword>
<reference evidence="3" key="1">
    <citation type="submission" date="2023-03" db="EMBL/GenBank/DDBJ databases">
        <title>Massive genome expansion in bonnet fungi (Mycena s.s.) driven by repeated elements and novel gene families across ecological guilds.</title>
        <authorList>
            <consortium name="Lawrence Berkeley National Laboratory"/>
            <person name="Harder C.B."/>
            <person name="Miyauchi S."/>
            <person name="Viragh M."/>
            <person name="Kuo A."/>
            <person name="Thoen E."/>
            <person name="Andreopoulos B."/>
            <person name="Lu D."/>
            <person name="Skrede I."/>
            <person name="Drula E."/>
            <person name="Henrissat B."/>
            <person name="Morin E."/>
            <person name="Kohler A."/>
            <person name="Barry K."/>
            <person name="LaButti K."/>
            <person name="Morin E."/>
            <person name="Salamov A."/>
            <person name="Lipzen A."/>
            <person name="Mereny Z."/>
            <person name="Hegedus B."/>
            <person name="Baldrian P."/>
            <person name="Stursova M."/>
            <person name="Weitz H."/>
            <person name="Taylor A."/>
            <person name="Grigoriev I.V."/>
            <person name="Nagy L.G."/>
            <person name="Martin F."/>
            <person name="Kauserud H."/>
        </authorList>
    </citation>
    <scope>NUCLEOTIDE SEQUENCE</scope>
    <source>
        <strain evidence="3">CBHHK182m</strain>
    </source>
</reference>
<feature type="compositionally biased region" description="Gly residues" evidence="1">
    <location>
        <begin position="397"/>
        <end position="416"/>
    </location>
</feature>
<protein>
    <submittedName>
        <fullName evidence="3">Uncharacterized protein</fullName>
    </submittedName>
</protein>
<feature type="compositionally biased region" description="Basic and acidic residues" evidence="1">
    <location>
        <begin position="252"/>
        <end position="292"/>
    </location>
</feature>
<keyword evidence="2" id="KW-0812">Transmembrane</keyword>
<feature type="compositionally biased region" description="Basic residues" evidence="1">
    <location>
        <begin position="175"/>
        <end position="184"/>
    </location>
</feature>